<dbReference type="RefSeq" id="WP_188405618.1">
    <property type="nucleotide sequence ID" value="NZ_BMGL01000004.1"/>
</dbReference>
<dbReference type="InterPro" id="IPR012910">
    <property type="entry name" value="Plug_dom"/>
</dbReference>
<accession>A0A916ZS39</accession>
<keyword evidence="7" id="KW-0408">Iron</keyword>
<comment type="subcellular location">
    <subcellularLocation>
        <location evidence="1 12">Cell outer membrane</location>
        <topology evidence="1 12">Multi-pass membrane protein</topology>
    </subcellularLocation>
</comment>
<evidence type="ECO:0000256" key="9">
    <source>
        <dbReference type="ARBA" id="ARBA00023077"/>
    </source>
</evidence>
<keyword evidence="2 12" id="KW-0813">Transport</keyword>
<evidence type="ECO:0000256" key="4">
    <source>
        <dbReference type="ARBA" id="ARBA00022496"/>
    </source>
</evidence>
<keyword evidence="9 13" id="KW-0798">TonB box</keyword>
<organism evidence="17 18">
    <name type="scientific">Psychroflexus salis</name>
    <dbReference type="NCBI Taxonomy" id="1526574"/>
    <lineage>
        <taxon>Bacteria</taxon>
        <taxon>Pseudomonadati</taxon>
        <taxon>Bacteroidota</taxon>
        <taxon>Flavobacteriia</taxon>
        <taxon>Flavobacteriales</taxon>
        <taxon>Flavobacteriaceae</taxon>
        <taxon>Psychroflexus</taxon>
    </lineage>
</organism>
<keyword evidence="4" id="KW-0410">Iron transport</keyword>
<dbReference type="PROSITE" id="PS52016">
    <property type="entry name" value="TONB_DEPENDENT_REC_3"/>
    <property type="match status" value="1"/>
</dbReference>
<evidence type="ECO:0000256" key="1">
    <source>
        <dbReference type="ARBA" id="ARBA00004571"/>
    </source>
</evidence>
<dbReference type="Pfam" id="PF07715">
    <property type="entry name" value="Plug"/>
    <property type="match status" value="1"/>
</dbReference>
<feature type="signal peptide" evidence="14">
    <location>
        <begin position="1"/>
        <end position="21"/>
    </location>
</feature>
<keyword evidence="8" id="KW-0406">Ion transport</keyword>
<keyword evidence="5 12" id="KW-0812">Transmembrane</keyword>
<protein>
    <submittedName>
        <fullName evidence="17">Ligand-gated channel</fullName>
    </submittedName>
</protein>
<evidence type="ECO:0000256" key="14">
    <source>
        <dbReference type="SAM" id="SignalP"/>
    </source>
</evidence>
<dbReference type="Proteomes" id="UP000599688">
    <property type="component" value="Unassembled WGS sequence"/>
</dbReference>
<dbReference type="InterPro" id="IPR037066">
    <property type="entry name" value="Plug_dom_sf"/>
</dbReference>
<dbReference type="AlphaFoldDB" id="A0A916ZS39"/>
<dbReference type="Gene3D" id="2.40.170.20">
    <property type="entry name" value="TonB-dependent receptor, beta-barrel domain"/>
    <property type="match status" value="1"/>
</dbReference>
<dbReference type="InterPro" id="IPR000531">
    <property type="entry name" value="Beta-barrel_TonB"/>
</dbReference>
<evidence type="ECO:0000256" key="8">
    <source>
        <dbReference type="ARBA" id="ARBA00023065"/>
    </source>
</evidence>
<evidence type="ECO:0000256" key="10">
    <source>
        <dbReference type="ARBA" id="ARBA00023136"/>
    </source>
</evidence>
<keyword evidence="11 12" id="KW-0998">Cell outer membrane</keyword>
<dbReference type="EMBL" id="BMGL01000004">
    <property type="protein sequence ID" value="GGE09723.1"/>
    <property type="molecule type" value="Genomic_DNA"/>
</dbReference>
<evidence type="ECO:0000256" key="12">
    <source>
        <dbReference type="PROSITE-ProRule" id="PRU01360"/>
    </source>
</evidence>
<proteinExistence type="inferred from homology"/>
<feature type="domain" description="TonB-dependent receptor plug" evidence="16">
    <location>
        <begin position="47"/>
        <end position="148"/>
    </location>
</feature>
<comment type="caution">
    <text evidence="17">The sequence shown here is derived from an EMBL/GenBank/DDBJ whole genome shotgun (WGS) entry which is preliminary data.</text>
</comment>
<keyword evidence="6 14" id="KW-0732">Signal</keyword>
<name>A0A916ZS39_9FLAO</name>
<keyword evidence="3 12" id="KW-1134">Transmembrane beta strand</keyword>
<feature type="chain" id="PRO_5037985559" evidence="14">
    <location>
        <begin position="22"/>
        <end position="689"/>
    </location>
</feature>
<dbReference type="GO" id="GO:0015344">
    <property type="term" value="F:siderophore uptake transmembrane transporter activity"/>
    <property type="evidence" value="ECO:0007669"/>
    <property type="project" value="TreeGrafter"/>
</dbReference>
<evidence type="ECO:0000256" key="2">
    <source>
        <dbReference type="ARBA" id="ARBA00022448"/>
    </source>
</evidence>
<gene>
    <name evidence="17" type="ORF">GCM10010831_09060</name>
</gene>
<evidence type="ECO:0000256" key="13">
    <source>
        <dbReference type="RuleBase" id="RU003357"/>
    </source>
</evidence>
<dbReference type="GO" id="GO:0009279">
    <property type="term" value="C:cell outer membrane"/>
    <property type="evidence" value="ECO:0007669"/>
    <property type="project" value="UniProtKB-SubCell"/>
</dbReference>
<feature type="domain" description="TonB-dependent receptor-like beta-barrel" evidence="15">
    <location>
        <begin position="260"/>
        <end position="645"/>
    </location>
</feature>
<evidence type="ECO:0000259" key="15">
    <source>
        <dbReference type="Pfam" id="PF00593"/>
    </source>
</evidence>
<evidence type="ECO:0000313" key="18">
    <source>
        <dbReference type="Proteomes" id="UP000599688"/>
    </source>
</evidence>
<evidence type="ECO:0000256" key="7">
    <source>
        <dbReference type="ARBA" id="ARBA00023004"/>
    </source>
</evidence>
<dbReference type="SUPFAM" id="SSF56935">
    <property type="entry name" value="Porins"/>
    <property type="match status" value="1"/>
</dbReference>
<evidence type="ECO:0000256" key="5">
    <source>
        <dbReference type="ARBA" id="ARBA00022692"/>
    </source>
</evidence>
<keyword evidence="18" id="KW-1185">Reference proteome</keyword>
<evidence type="ECO:0000256" key="3">
    <source>
        <dbReference type="ARBA" id="ARBA00022452"/>
    </source>
</evidence>
<evidence type="ECO:0000256" key="6">
    <source>
        <dbReference type="ARBA" id="ARBA00022729"/>
    </source>
</evidence>
<dbReference type="PANTHER" id="PTHR32552:SF68">
    <property type="entry name" value="FERRICHROME OUTER MEMBRANE TRANSPORTER_PHAGE RECEPTOR"/>
    <property type="match status" value="1"/>
</dbReference>
<evidence type="ECO:0000313" key="17">
    <source>
        <dbReference type="EMBL" id="GGE09723.1"/>
    </source>
</evidence>
<comment type="similarity">
    <text evidence="12 13">Belongs to the TonB-dependent receptor family.</text>
</comment>
<dbReference type="InterPro" id="IPR039426">
    <property type="entry name" value="TonB-dep_rcpt-like"/>
</dbReference>
<dbReference type="Pfam" id="PF00593">
    <property type="entry name" value="TonB_dep_Rec_b-barrel"/>
    <property type="match status" value="1"/>
</dbReference>
<dbReference type="Gene3D" id="2.170.130.10">
    <property type="entry name" value="TonB-dependent receptor, plug domain"/>
    <property type="match status" value="1"/>
</dbReference>
<evidence type="ECO:0000256" key="11">
    <source>
        <dbReference type="ARBA" id="ARBA00023237"/>
    </source>
</evidence>
<reference evidence="17 18" key="1">
    <citation type="journal article" date="2014" name="Int. J. Syst. Evol. Microbiol.">
        <title>Complete genome sequence of Corynebacterium casei LMG S-19264T (=DSM 44701T), isolated from a smear-ripened cheese.</title>
        <authorList>
            <consortium name="US DOE Joint Genome Institute (JGI-PGF)"/>
            <person name="Walter F."/>
            <person name="Albersmeier A."/>
            <person name="Kalinowski J."/>
            <person name="Ruckert C."/>
        </authorList>
    </citation>
    <scope>NUCLEOTIDE SEQUENCE [LARGE SCALE GENOMIC DNA]</scope>
    <source>
        <strain evidence="17 18">CGMCC 1.12925</strain>
    </source>
</reference>
<evidence type="ECO:0000259" key="16">
    <source>
        <dbReference type="Pfam" id="PF07715"/>
    </source>
</evidence>
<sequence>MKNYYMLFCGLLFTIFCFSQQQDTTQISEVVVQGKSRINEIQKSSLPLHFINSQEINRTDPTIITPILNRVPGVYMQQGALNTNRITIRGVGARSQFSTNRLKAYLNNIPLTSANGETILDDLDLAILENIEISKGPNNTQFGADVGGVIQLKAKQLSKEQNFLSYANLLGSYGLEKQSLQAGHKSKDKQFLVSYHNLQQDGFRANSDYKRESLNLMSEFYTNPNTSFKFIGVFTDLKAFIPSSITQEDLENNPSVAASNWSAAQGFESYKRGLFGITAEQKITEGLQNETSLFTNFKEAYEPRPFDILDESTFGLGLRTNFQLDFSLIQLPSKLNFGLELMQEWHATSNYENLYEDFPNQGSVQGNLFFNIDQIRNYQNYFAALVIELNPKLNLETGLSINSTSFEIKDRFLNNGIDQTSKHRYETTFNPRLGLNYQFVQNQFLFANISRGFSVPTVAESLTPSGILNTDLKPENAWNYEVGTRLNFLNNSVYTELNLFSLQVDNLLVARRTAEDQFLGINAGKTIHNGLESLLKGNINYAEIILQPYFSGTFNFFEFDEFIDRENNFSGNDLTGIPNMQLNLGVDLSWKNLQVFTNWSYVGEIPLNDANSLYADSYRLLNFKVAYQLDIKDLFEIQFNAGINNALNEKYAASILPNAVGFGNSPARFYYPGLPRNYFFGAQINYNFE</sequence>
<keyword evidence="10 12" id="KW-0472">Membrane</keyword>
<dbReference type="PANTHER" id="PTHR32552">
    <property type="entry name" value="FERRICHROME IRON RECEPTOR-RELATED"/>
    <property type="match status" value="1"/>
</dbReference>
<dbReference type="InterPro" id="IPR036942">
    <property type="entry name" value="Beta-barrel_TonB_sf"/>
</dbReference>